<feature type="compositionally biased region" description="Basic and acidic residues" evidence="1">
    <location>
        <begin position="25"/>
        <end position="44"/>
    </location>
</feature>
<accession>A0A542XNB3</accession>
<dbReference type="EMBL" id="VFOL01000001">
    <property type="protein sequence ID" value="TQL37351.1"/>
    <property type="molecule type" value="Genomic_DNA"/>
</dbReference>
<dbReference type="AlphaFoldDB" id="A0A542XNB3"/>
<dbReference type="Proteomes" id="UP000677457">
    <property type="component" value="Unassembled WGS sequence"/>
</dbReference>
<organism evidence="3 4">
    <name type="scientific">Salinispora arenicola</name>
    <dbReference type="NCBI Taxonomy" id="168697"/>
    <lineage>
        <taxon>Bacteria</taxon>
        <taxon>Bacillati</taxon>
        <taxon>Actinomycetota</taxon>
        <taxon>Actinomycetes</taxon>
        <taxon>Micromonosporales</taxon>
        <taxon>Micromonosporaceae</taxon>
        <taxon>Salinispora</taxon>
    </lineage>
</organism>
<feature type="compositionally biased region" description="Basic and acidic residues" evidence="1">
    <location>
        <begin position="131"/>
        <end position="150"/>
    </location>
</feature>
<dbReference type="OMA" id="CIRWEYP"/>
<dbReference type="RefSeq" id="WP_012184010.1">
    <property type="nucleotide sequence ID" value="NZ_BOQM01000034.1"/>
</dbReference>
<evidence type="ECO:0000313" key="5">
    <source>
        <dbReference type="Proteomes" id="UP000677457"/>
    </source>
</evidence>
<dbReference type="Proteomes" id="UP000315983">
    <property type="component" value="Unassembled WGS sequence"/>
</dbReference>
<feature type="compositionally biased region" description="Low complexity" evidence="1">
    <location>
        <begin position="49"/>
        <end position="66"/>
    </location>
</feature>
<protein>
    <submittedName>
        <fullName evidence="3">Uncharacterized protein</fullName>
    </submittedName>
</protein>
<reference evidence="2 5" key="2">
    <citation type="submission" date="2021-03" db="EMBL/GenBank/DDBJ databases">
        <title>Whole genome shotgun sequence of Salinispora arenicola NBRC 105043.</title>
        <authorList>
            <person name="Komaki H."/>
            <person name="Tamura T."/>
        </authorList>
    </citation>
    <scope>NUCLEOTIDE SEQUENCE [LARGE SCALE GENOMIC DNA]</scope>
    <source>
        <strain evidence="2 5">NBRC 105043</strain>
    </source>
</reference>
<feature type="compositionally biased region" description="Low complexity" evidence="1">
    <location>
        <begin position="119"/>
        <end position="129"/>
    </location>
</feature>
<sequence>MGQDEQHSDTEHPEAVPAGPAPNADGHDQRADSADRDDRPEFHRPGPVPSALGAPSVGGAVAASALAGGGPVDEPDARAESTARPGDGAVGAVREGWRADPTAEFRGGPGWVKRRAERATAVAEAATAEGQLERRRDGAAQDDGRGPDAG</sequence>
<feature type="region of interest" description="Disordered" evidence="1">
    <location>
        <begin position="1"/>
        <end position="150"/>
    </location>
</feature>
<gene>
    <name evidence="3" type="ORF">FB564_2502</name>
    <name evidence="2" type="ORF">Sar04_39620</name>
</gene>
<reference evidence="3 4" key="1">
    <citation type="submission" date="2019-06" db="EMBL/GenBank/DDBJ databases">
        <title>Sequencing the genomes of 1000 actinobacteria strains.</title>
        <authorList>
            <person name="Klenk H.-P."/>
        </authorList>
    </citation>
    <scope>NUCLEOTIDE SEQUENCE [LARGE SCALE GENOMIC DNA]</scope>
    <source>
        <strain evidence="3 4">DSM 44819</strain>
    </source>
</reference>
<name>A0A542XNB3_SALAC</name>
<evidence type="ECO:0000256" key="1">
    <source>
        <dbReference type="SAM" id="MobiDB-lite"/>
    </source>
</evidence>
<feature type="compositionally biased region" description="Basic and acidic residues" evidence="1">
    <location>
        <begin position="1"/>
        <end position="14"/>
    </location>
</feature>
<evidence type="ECO:0000313" key="4">
    <source>
        <dbReference type="Proteomes" id="UP000315983"/>
    </source>
</evidence>
<dbReference type="GeneID" id="93771746"/>
<evidence type="ECO:0000313" key="3">
    <source>
        <dbReference type="EMBL" id="TQL37351.1"/>
    </source>
</evidence>
<dbReference type="EMBL" id="BOQM01000034">
    <property type="protein sequence ID" value="GIM87226.1"/>
    <property type="molecule type" value="Genomic_DNA"/>
</dbReference>
<comment type="caution">
    <text evidence="3">The sequence shown here is derived from an EMBL/GenBank/DDBJ whole genome shotgun (WGS) entry which is preliminary data.</text>
</comment>
<keyword evidence="5" id="KW-1185">Reference proteome</keyword>
<evidence type="ECO:0000313" key="2">
    <source>
        <dbReference type="EMBL" id="GIM87226.1"/>
    </source>
</evidence>
<proteinExistence type="predicted"/>